<evidence type="ECO:0000313" key="3">
    <source>
        <dbReference type="EMBL" id="MFB4193535.1"/>
    </source>
</evidence>
<evidence type="ECO:0000256" key="1">
    <source>
        <dbReference type="ARBA" id="ARBA00022723"/>
    </source>
</evidence>
<reference evidence="3 4" key="1">
    <citation type="submission" date="2024-09" db="EMBL/GenBank/DDBJ databases">
        <title>Draft genome sequence of multifaceted antimicrobials producing Streptomyces sp. strain FH1.</title>
        <authorList>
            <person name="Hassan F."/>
            <person name="Ali H."/>
            <person name="Hassan N."/>
            <person name="Nawaz A."/>
        </authorList>
    </citation>
    <scope>NUCLEOTIDE SEQUENCE [LARGE SCALE GENOMIC DNA]</scope>
    <source>
        <strain evidence="3 4">FH1</strain>
    </source>
</reference>
<evidence type="ECO:0000313" key="4">
    <source>
        <dbReference type="Proteomes" id="UP001577267"/>
    </source>
</evidence>
<dbReference type="PANTHER" id="PTHR33542:SF5">
    <property type="entry name" value="FERROCHELATASE CHE1"/>
    <property type="match status" value="1"/>
</dbReference>
<proteinExistence type="predicted"/>
<dbReference type="Proteomes" id="UP001577267">
    <property type="component" value="Unassembled WGS sequence"/>
</dbReference>
<keyword evidence="2" id="KW-0456">Lyase</keyword>
<name>A0ABV4ZHD3_9ACTN</name>
<dbReference type="Gene3D" id="3.40.50.1400">
    <property type="match status" value="2"/>
</dbReference>
<dbReference type="Pfam" id="PF01903">
    <property type="entry name" value="CbiX"/>
    <property type="match status" value="2"/>
</dbReference>
<dbReference type="SUPFAM" id="SSF53800">
    <property type="entry name" value="Chelatase"/>
    <property type="match status" value="1"/>
</dbReference>
<evidence type="ECO:0000256" key="2">
    <source>
        <dbReference type="ARBA" id="ARBA00023239"/>
    </source>
</evidence>
<dbReference type="RefSeq" id="WP_375061684.1">
    <property type="nucleotide sequence ID" value="NZ_JBHGBT010000002.1"/>
</dbReference>
<comment type="caution">
    <text evidence="3">The sequence shown here is derived from an EMBL/GenBank/DDBJ whole genome shotgun (WGS) entry which is preliminary data.</text>
</comment>
<keyword evidence="4" id="KW-1185">Reference proteome</keyword>
<dbReference type="InterPro" id="IPR050963">
    <property type="entry name" value="Sirohydro_Cobaltochel/CbiX"/>
</dbReference>
<dbReference type="InterPro" id="IPR002762">
    <property type="entry name" value="CbiX-like"/>
</dbReference>
<dbReference type="EMBL" id="JBHGBT010000002">
    <property type="protein sequence ID" value="MFB4193535.1"/>
    <property type="molecule type" value="Genomic_DNA"/>
</dbReference>
<protein>
    <submittedName>
        <fullName evidence="3">Sirohydrochlorin chelatase</fullName>
    </submittedName>
</protein>
<sequence>MTGAAPLLLIAHGSRDPGHAATVHALAARVRSLRPGLRVTVGFLEFDRPSVPGALTGLYAAGVREAVAVPLLLTRAYHAKTDIPAVLAECLPGLPGLRVRRAGVLGQDPLLLGALERRLAQAVRPGAEGERARVPLGGPAAAARTGIVLAAAGSSDPAARTAVGAVARSWRERAGWAAVRPAFASAARPGTADAVRSLRADGIGRVLVAPLVIAPGRLPGRIAAAAREAGADGLAPVLGAAPELAALVLRRHDEAAPTASGADHTVAGTYL</sequence>
<keyword evidence="1" id="KW-0479">Metal-binding</keyword>
<accession>A0ABV4ZHD3</accession>
<gene>
    <name evidence="3" type="ORF">ACE11A_04070</name>
</gene>
<dbReference type="CDD" id="cd03416">
    <property type="entry name" value="CbiX_SirB_N"/>
    <property type="match status" value="1"/>
</dbReference>
<organism evidence="3 4">
    <name type="scientific">Streptomyces carpaticus</name>
    <dbReference type="NCBI Taxonomy" id="285558"/>
    <lineage>
        <taxon>Bacteria</taxon>
        <taxon>Bacillati</taxon>
        <taxon>Actinomycetota</taxon>
        <taxon>Actinomycetes</taxon>
        <taxon>Kitasatosporales</taxon>
        <taxon>Streptomycetaceae</taxon>
        <taxon>Streptomyces</taxon>
    </lineage>
</organism>
<dbReference type="PANTHER" id="PTHR33542">
    <property type="entry name" value="SIROHYDROCHLORIN FERROCHELATASE, CHLOROPLASTIC"/>
    <property type="match status" value="1"/>
</dbReference>